<keyword evidence="1" id="KW-1133">Transmembrane helix</keyword>
<protein>
    <submittedName>
        <fullName evidence="3">FeoB-associated Cys-rich membrane protein</fullName>
    </submittedName>
</protein>
<organism evidence="3 4">
    <name type="scientific">Malaciobacter molluscorum LMG 25693</name>
    <dbReference type="NCBI Taxonomy" id="870501"/>
    <lineage>
        <taxon>Bacteria</taxon>
        <taxon>Pseudomonadati</taxon>
        <taxon>Campylobacterota</taxon>
        <taxon>Epsilonproteobacteria</taxon>
        <taxon>Campylobacterales</taxon>
        <taxon>Arcobacteraceae</taxon>
        <taxon>Malaciobacter</taxon>
    </lineage>
</organism>
<evidence type="ECO:0000313" key="5">
    <source>
        <dbReference type="Proteomes" id="UP000262712"/>
    </source>
</evidence>
<evidence type="ECO:0000313" key="4">
    <source>
        <dbReference type="Proteomes" id="UP000221222"/>
    </source>
</evidence>
<evidence type="ECO:0000313" key="2">
    <source>
        <dbReference type="EMBL" id="AXX91947.1"/>
    </source>
</evidence>
<dbReference type="AlphaFoldDB" id="A0A2G1DIM6"/>
<feature type="transmembrane region" description="Helical" evidence="1">
    <location>
        <begin position="6"/>
        <end position="21"/>
    </location>
</feature>
<accession>A0A2G1DIM6</accession>
<keyword evidence="1" id="KW-0472">Membrane</keyword>
<dbReference type="KEGG" id="amol:AMOL_0957"/>
<reference evidence="3 4" key="1">
    <citation type="submission" date="2017-09" db="EMBL/GenBank/DDBJ databases">
        <title>Arcobacter canalis sp. nov., a new species isolated from a water canal contaminated with urban sewage.</title>
        <authorList>
            <person name="Perez-Cataluna A."/>
            <person name="Salas-Masso N."/>
            <person name="Figueras M.J."/>
        </authorList>
    </citation>
    <scope>NUCLEOTIDE SEQUENCE [LARGE SCALE GENOMIC DNA]</scope>
    <source>
        <strain evidence="3 4">F98-3</strain>
    </source>
</reference>
<evidence type="ECO:0000256" key="1">
    <source>
        <dbReference type="SAM" id="Phobius"/>
    </source>
</evidence>
<evidence type="ECO:0000313" key="3">
    <source>
        <dbReference type="EMBL" id="PHO18352.1"/>
    </source>
</evidence>
<dbReference type="Proteomes" id="UP000221222">
    <property type="component" value="Unassembled WGS sequence"/>
</dbReference>
<dbReference type="EMBL" id="NXFY01000007">
    <property type="protein sequence ID" value="PHO18352.1"/>
    <property type="molecule type" value="Genomic_DNA"/>
</dbReference>
<keyword evidence="4" id="KW-1185">Reference proteome</keyword>
<dbReference type="RefSeq" id="WP_099342274.1">
    <property type="nucleotide sequence ID" value="NZ_CP032098.1"/>
</dbReference>
<name>A0A2G1DIM6_9BACT</name>
<dbReference type="EMBL" id="CP032098">
    <property type="protein sequence ID" value="AXX91947.1"/>
    <property type="molecule type" value="Genomic_DNA"/>
</dbReference>
<keyword evidence="1" id="KW-0812">Transmembrane</keyword>
<reference evidence="2 5" key="2">
    <citation type="submission" date="2018-08" db="EMBL/GenBank/DDBJ databases">
        <title>Complete genome of the Arcobacter molluscorum type strain LMG 25693.</title>
        <authorList>
            <person name="Miller W.G."/>
            <person name="Yee E."/>
            <person name="Bono J.L."/>
        </authorList>
    </citation>
    <scope>NUCLEOTIDE SEQUENCE [LARGE SCALE GENOMIC DNA]</scope>
    <source>
        <strain evidence="2 5">CECT 7696</strain>
    </source>
</reference>
<gene>
    <name evidence="2" type="ORF">AMOL_0957</name>
    <name evidence="3" type="ORF">CPU12_06420</name>
</gene>
<sequence>MNYEDIIIGLIALGCIFYLYKKLFRKKGDCGCGGGGNCNSKKK</sequence>
<proteinExistence type="predicted"/>
<dbReference type="Proteomes" id="UP000262712">
    <property type="component" value="Chromosome"/>
</dbReference>